<organism evidence="4 5">
    <name type="scientific">Botryosphaeria dothidea</name>
    <dbReference type="NCBI Taxonomy" id="55169"/>
    <lineage>
        <taxon>Eukaryota</taxon>
        <taxon>Fungi</taxon>
        <taxon>Dikarya</taxon>
        <taxon>Ascomycota</taxon>
        <taxon>Pezizomycotina</taxon>
        <taxon>Dothideomycetes</taxon>
        <taxon>Dothideomycetes incertae sedis</taxon>
        <taxon>Botryosphaeriales</taxon>
        <taxon>Botryosphaeriaceae</taxon>
        <taxon>Botryosphaeria</taxon>
    </lineage>
</organism>
<dbReference type="InterPro" id="IPR002018">
    <property type="entry name" value="CarbesteraseB"/>
</dbReference>
<evidence type="ECO:0000256" key="2">
    <source>
        <dbReference type="SAM" id="SignalP"/>
    </source>
</evidence>
<feature type="chain" id="PRO_5034617117" description="Carboxylesterase type B domain-containing protein" evidence="2">
    <location>
        <begin position="22"/>
        <end position="615"/>
    </location>
</feature>
<evidence type="ECO:0000259" key="3">
    <source>
        <dbReference type="Pfam" id="PF00135"/>
    </source>
</evidence>
<accession>A0A8H4J546</accession>
<feature type="signal peptide" evidence="2">
    <location>
        <begin position="1"/>
        <end position="21"/>
    </location>
</feature>
<name>A0A8H4J546_9PEZI</name>
<protein>
    <recommendedName>
        <fullName evidence="3">Carboxylesterase type B domain-containing protein</fullName>
    </recommendedName>
</protein>
<dbReference type="Gene3D" id="3.40.50.1820">
    <property type="entry name" value="alpha/beta hydrolase"/>
    <property type="match status" value="1"/>
</dbReference>
<dbReference type="Proteomes" id="UP000572817">
    <property type="component" value="Unassembled WGS sequence"/>
</dbReference>
<keyword evidence="5" id="KW-1185">Reference proteome</keyword>
<reference evidence="4" key="1">
    <citation type="submission" date="2020-04" db="EMBL/GenBank/DDBJ databases">
        <title>Genome Assembly and Annotation of Botryosphaeria dothidea sdau 11-99, a Latent Pathogen of Apple Fruit Ring Rot in China.</title>
        <authorList>
            <person name="Yu C."/>
            <person name="Diao Y."/>
            <person name="Lu Q."/>
            <person name="Zhao J."/>
            <person name="Cui S."/>
            <person name="Peng C."/>
            <person name="He B."/>
            <person name="Liu H."/>
        </authorList>
    </citation>
    <scope>NUCLEOTIDE SEQUENCE [LARGE SCALE GENOMIC DNA]</scope>
    <source>
        <strain evidence="4">Sdau11-99</strain>
    </source>
</reference>
<dbReference type="OrthoDB" id="408631at2759"/>
<feature type="domain" description="Carboxylesterase type B" evidence="3">
    <location>
        <begin position="36"/>
        <end position="519"/>
    </location>
</feature>
<dbReference type="InterPro" id="IPR050309">
    <property type="entry name" value="Type-B_Carboxylest/Lipase"/>
</dbReference>
<keyword evidence="2" id="KW-0732">Signal</keyword>
<evidence type="ECO:0000313" key="4">
    <source>
        <dbReference type="EMBL" id="KAF4311977.1"/>
    </source>
</evidence>
<dbReference type="InterPro" id="IPR019819">
    <property type="entry name" value="Carboxylesterase_B_CS"/>
</dbReference>
<dbReference type="InterPro" id="IPR029058">
    <property type="entry name" value="AB_hydrolase_fold"/>
</dbReference>
<evidence type="ECO:0000256" key="1">
    <source>
        <dbReference type="SAM" id="MobiDB-lite"/>
    </source>
</evidence>
<feature type="region of interest" description="Disordered" evidence="1">
    <location>
        <begin position="565"/>
        <end position="589"/>
    </location>
</feature>
<proteinExistence type="predicted"/>
<dbReference type="AlphaFoldDB" id="A0A8H4J546"/>
<dbReference type="PANTHER" id="PTHR11559">
    <property type="entry name" value="CARBOXYLESTERASE"/>
    <property type="match status" value="1"/>
</dbReference>
<dbReference type="Pfam" id="PF00135">
    <property type="entry name" value="COesterase"/>
    <property type="match status" value="1"/>
</dbReference>
<dbReference type="EMBL" id="WWBZ02000007">
    <property type="protein sequence ID" value="KAF4311977.1"/>
    <property type="molecule type" value="Genomic_DNA"/>
</dbReference>
<dbReference type="SUPFAM" id="SSF53474">
    <property type="entry name" value="alpha/beta-Hydrolases"/>
    <property type="match status" value="1"/>
</dbReference>
<dbReference type="PROSITE" id="PS00941">
    <property type="entry name" value="CARBOXYLESTERASE_B_2"/>
    <property type="match status" value="1"/>
</dbReference>
<gene>
    <name evidence="4" type="ORF">GTA08_BOTSDO12124</name>
</gene>
<evidence type="ECO:0000313" key="5">
    <source>
        <dbReference type="Proteomes" id="UP000572817"/>
    </source>
</evidence>
<sequence length="615" mass="66820">MQPFSAFGLILAFLTFHSASAAVGVTVNTTSSDALPILTLPYARVQAKTYDVINDFYVFNNIPFAAPPVGDLRWREPELPSANSSLIDGSYGPSCVQTGIGSPDNIEGISGPESEDCLYLDVYVPGDAFRSNNTKLPVIHWFYGGGYVFGSKDLYSGLNLIQTSNNTIIYVASNYRLGAYGFLGGATMERDGLPNAGFWDQRAALNWTKQHISLLGGDSEQITAFGESAGAGSILHHITAFGGTQDPLFNRAIVQSPAFDFKWDRASAMERQFQNFTSAAGCAGQGVDCLRRASAEALKAANDNCSHTPYTNRGAYQPAPDGRFVRQMAPLELRSGNYWKGLDSVILSHVKDETYSYVDKSVKTDDDFNRYVEYYFPVDGVPELIERQYPSPDSSNSTFDSEGDRLHDMLLGNRFVCNIRYLTDALAPQTKVWNMQYSAPPGTHGADVLPSFFFPSLISPNATGLFVDAYRSLLTSLARAGNPNTHKRKSSIPSIPDWPQVDNRTAEFGNVLDVDLFDMELIRDAQNSQPTCNFWIQIAAAVTNTNGYAPPGSAVAQELLPESGNSSRNFVTQGSPTSGSNSATPSVNPSSAGSFLLTPKWVLILAPLLLAFAVS</sequence>
<comment type="caution">
    <text evidence="4">The sequence shown here is derived from an EMBL/GenBank/DDBJ whole genome shotgun (WGS) entry which is preliminary data.</text>
</comment>